<feature type="region of interest" description="Disordered" evidence="1">
    <location>
        <begin position="243"/>
        <end position="355"/>
    </location>
</feature>
<gene>
    <name evidence="2" type="ORF">UA08_03878</name>
</gene>
<sequence>MLARRDQENLVHSHQVTAATKPLNQGVRQLQPKTPGNRASKTPFKIPLRDENEPAVFGKKGNGGGAGIGKEAFVTPLGPRNRAPLGAKTTNAKTGAFKTPGLQPETLKTQKTKHRGSSTKKPKKAEIQVQQAQPQVFDASEVDDVPDVEYAPPKPKELPDDPEDITYDTTFPQFQGRNITRGWGKIYYDGEVGEDGLTARQRKFQQDSVAYDKIIDETIQKQVDNIKLEDLFSPEEPDMLHQVVSKQLPRKKTTLPDRASTLKSRNAAAALSRPGSAATARSDTARTSSTTGKSKNISSLLPSRRKTPSPPANASTARHAAAAASSRTTVGYSKGRTVSSTLQNKTPATTKSSQQKTIIAPQTYVQLYGTPPIDSEMWVRCKDAGCLPELEVALGYDDDAAVPSLFEEDEETQNFQLTL</sequence>
<dbReference type="RefSeq" id="XP_020121012.1">
    <property type="nucleotide sequence ID" value="XM_020266227.1"/>
</dbReference>
<feature type="compositionally biased region" description="Basic residues" evidence="1">
    <location>
        <begin position="110"/>
        <end position="123"/>
    </location>
</feature>
<evidence type="ECO:0000313" key="3">
    <source>
        <dbReference type="Proteomes" id="UP000214365"/>
    </source>
</evidence>
<dbReference type="GeneID" id="31003633"/>
<feature type="compositionally biased region" description="Polar residues" evidence="1">
    <location>
        <begin position="336"/>
        <end position="355"/>
    </location>
</feature>
<evidence type="ECO:0000313" key="2">
    <source>
        <dbReference type="EMBL" id="OKL60891.1"/>
    </source>
</evidence>
<dbReference type="OrthoDB" id="5327145at2759"/>
<feature type="compositionally biased region" description="Polar residues" evidence="1">
    <location>
        <begin position="292"/>
        <end position="301"/>
    </location>
</feature>
<organism evidence="2 3">
    <name type="scientific">Talaromyces atroroseus</name>
    <dbReference type="NCBI Taxonomy" id="1441469"/>
    <lineage>
        <taxon>Eukaryota</taxon>
        <taxon>Fungi</taxon>
        <taxon>Dikarya</taxon>
        <taxon>Ascomycota</taxon>
        <taxon>Pezizomycotina</taxon>
        <taxon>Eurotiomycetes</taxon>
        <taxon>Eurotiomycetidae</taxon>
        <taxon>Eurotiales</taxon>
        <taxon>Trichocomaceae</taxon>
        <taxon>Talaromyces</taxon>
        <taxon>Talaromyces sect. Trachyspermi</taxon>
    </lineage>
</organism>
<dbReference type="Proteomes" id="UP000214365">
    <property type="component" value="Unassembled WGS sequence"/>
</dbReference>
<feature type="compositionally biased region" description="Low complexity" evidence="1">
    <location>
        <begin position="267"/>
        <end position="291"/>
    </location>
</feature>
<feature type="compositionally biased region" description="Low complexity" evidence="1">
    <location>
        <begin position="312"/>
        <end position="329"/>
    </location>
</feature>
<feature type="region of interest" description="Disordered" evidence="1">
    <location>
        <begin position="1"/>
        <end position="163"/>
    </location>
</feature>
<dbReference type="EMBL" id="LFMY01000004">
    <property type="protein sequence ID" value="OKL60891.1"/>
    <property type="molecule type" value="Genomic_DNA"/>
</dbReference>
<name>A0A225AHI9_TALAT</name>
<accession>A0A225AHI9</accession>
<proteinExistence type="predicted"/>
<comment type="caution">
    <text evidence="2">The sequence shown here is derived from an EMBL/GenBank/DDBJ whole genome shotgun (WGS) entry which is preliminary data.</text>
</comment>
<feature type="compositionally biased region" description="Polar residues" evidence="1">
    <location>
        <begin position="12"/>
        <end position="40"/>
    </location>
</feature>
<reference evidence="2 3" key="1">
    <citation type="submission" date="2015-06" db="EMBL/GenBank/DDBJ databases">
        <title>Talaromyces atroroseus IBT 11181 draft genome.</title>
        <authorList>
            <person name="Rasmussen K.B."/>
            <person name="Rasmussen S."/>
            <person name="Petersen B."/>
            <person name="Sicheritz-Ponten T."/>
            <person name="Mortensen U.H."/>
            <person name="Thrane U."/>
        </authorList>
    </citation>
    <scope>NUCLEOTIDE SEQUENCE [LARGE SCALE GENOMIC DNA]</scope>
    <source>
        <strain evidence="2 3">IBT 11181</strain>
    </source>
</reference>
<dbReference type="AlphaFoldDB" id="A0A225AHI9"/>
<keyword evidence="3" id="KW-1185">Reference proteome</keyword>
<protein>
    <submittedName>
        <fullName evidence="2">Uncharacterized protein</fullName>
    </submittedName>
</protein>
<evidence type="ECO:0000256" key="1">
    <source>
        <dbReference type="SAM" id="MobiDB-lite"/>
    </source>
</evidence>
<dbReference type="STRING" id="1441469.A0A225AHI9"/>
<feature type="compositionally biased region" description="Basic and acidic residues" evidence="1">
    <location>
        <begin position="1"/>
        <end position="11"/>
    </location>
</feature>